<keyword evidence="4" id="KW-0614">Plasmid</keyword>
<dbReference type="EMBL" id="CP023039">
    <property type="protein sequence ID" value="AXY24235.1"/>
    <property type="molecule type" value="Genomic_DNA"/>
</dbReference>
<dbReference type="PROSITE" id="PS51459">
    <property type="entry name" value="FIDO"/>
    <property type="match status" value="1"/>
</dbReference>
<gene>
    <name evidence="4" type="ORF">CD178_03491</name>
</gene>
<dbReference type="PANTHER" id="PTHR13504">
    <property type="entry name" value="FIDO DOMAIN-CONTAINING PROTEIN DDB_G0283145"/>
    <property type="match status" value="1"/>
</dbReference>
<keyword evidence="2" id="KW-0547">Nucleotide-binding</keyword>
<organism evidence="4 5">
    <name type="scientific">Komagataeibacter saccharivorans</name>
    <dbReference type="NCBI Taxonomy" id="265959"/>
    <lineage>
        <taxon>Bacteria</taxon>
        <taxon>Pseudomonadati</taxon>
        <taxon>Pseudomonadota</taxon>
        <taxon>Alphaproteobacteria</taxon>
        <taxon>Acetobacterales</taxon>
        <taxon>Acetobacteraceae</taxon>
        <taxon>Komagataeibacter</taxon>
    </lineage>
</organism>
<evidence type="ECO:0000256" key="2">
    <source>
        <dbReference type="PIRSR" id="PIRSR640198-2"/>
    </source>
</evidence>
<dbReference type="InterPro" id="IPR040198">
    <property type="entry name" value="Fido_containing"/>
</dbReference>
<dbReference type="InterPro" id="IPR025758">
    <property type="entry name" value="Fic/DOC_N"/>
</dbReference>
<dbReference type="InterPro" id="IPR036597">
    <property type="entry name" value="Fido-like_dom_sf"/>
</dbReference>
<feature type="domain" description="Fido" evidence="3">
    <location>
        <begin position="133"/>
        <end position="284"/>
    </location>
</feature>
<dbReference type="PANTHER" id="PTHR13504:SF38">
    <property type="entry name" value="FIDO DOMAIN-CONTAINING PROTEIN"/>
    <property type="match status" value="1"/>
</dbReference>
<evidence type="ECO:0000256" key="1">
    <source>
        <dbReference type="PIRSR" id="PIRSR640198-1"/>
    </source>
</evidence>
<feature type="binding site" evidence="2">
    <location>
        <begin position="227"/>
        <end position="234"/>
    </location>
    <ligand>
        <name>ATP</name>
        <dbReference type="ChEBI" id="CHEBI:30616"/>
    </ligand>
</feature>
<accession>A0A347WH92</accession>
<feature type="active site" evidence="1">
    <location>
        <position position="223"/>
    </location>
</feature>
<evidence type="ECO:0000313" key="5">
    <source>
        <dbReference type="Proteomes" id="UP000264120"/>
    </source>
</evidence>
<dbReference type="SUPFAM" id="SSF140931">
    <property type="entry name" value="Fic-like"/>
    <property type="match status" value="1"/>
</dbReference>
<name>A0A347WH92_9PROT</name>
<keyword evidence="2" id="KW-0067">ATP-binding</keyword>
<reference evidence="4 5" key="1">
    <citation type="submission" date="2017-08" db="EMBL/GenBank/DDBJ databases">
        <title>Complete genome sequence of Gluconacetobacter saccharivorans CV1 isolated from Fermented Vinegar.</title>
        <authorList>
            <person name="Kim S.-Y."/>
        </authorList>
    </citation>
    <scope>NUCLEOTIDE SEQUENCE [LARGE SCALE GENOMIC DNA]</scope>
    <source>
        <strain evidence="4 5">CV1</strain>
        <plasmid evidence="4 5">unnamed3</plasmid>
    </source>
</reference>
<geneLocation type="plasmid" evidence="4 5">
    <name>unnamed3</name>
</geneLocation>
<evidence type="ECO:0000313" key="4">
    <source>
        <dbReference type="EMBL" id="AXY24235.1"/>
    </source>
</evidence>
<sequence>MRREDLAGGIRETLQRLPPPYAQHYGVVPPPPPDGSLVLGAAGARHGAAQTALGEITALARTLPDPYLISRVLGRREAVSSSALEGTHSTLSELLVVDEDDHGATQAVRQVRDYARALEHFLPRAAESGRDLFRRDLVQALHRAVVAHDPGYRDVPGRLRQDVVWIGGTGHIAYSTYNPPPPDQVAPCLEATLTYMREDGMQMMTQSLITRLAVAHAHFEAVHPFHDGNGRVGRLLIPLMMAAEGQVPLYLSPYIEANRQAYYDALKRAQQRLDWPPLIGFLSDAISQTVREIKVTRAATQALKTAWLTRRVFRRGSAALRTLALLTDYPVLTAPRLSALLEITAPAAHTALAQLCQVGILTERTGYTRNRIYAAEEVLLLLNRPFGEEPAAF</sequence>
<dbReference type="InterPro" id="IPR003812">
    <property type="entry name" value="Fido"/>
</dbReference>
<evidence type="ECO:0000259" key="3">
    <source>
        <dbReference type="PROSITE" id="PS51459"/>
    </source>
</evidence>
<dbReference type="Pfam" id="PF13784">
    <property type="entry name" value="Fic_N"/>
    <property type="match status" value="1"/>
</dbReference>
<dbReference type="RefSeq" id="WP_118963874.1">
    <property type="nucleotide sequence ID" value="NZ_CP023039.1"/>
</dbReference>
<dbReference type="GO" id="GO:0016779">
    <property type="term" value="F:nucleotidyltransferase activity"/>
    <property type="evidence" value="ECO:0007669"/>
    <property type="project" value="UniProtKB-KW"/>
</dbReference>
<keyword evidence="5" id="KW-1185">Reference proteome</keyword>
<dbReference type="Proteomes" id="UP000264120">
    <property type="component" value="Plasmid unnamed3"/>
</dbReference>
<keyword evidence="4" id="KW-0808">Transferase</keyword>
<dbReference type="GO" id="GO:0005524">
    <property type="term" value="F:ATP binding"/>
    <property type="evidence" value="ECO:0007669"/>
    <property type="project" value="UniProtKB-KW"/>
</dbReference>
<protein>
    <submittedName>
        <fullName evidence="4">Adenosine monophosphate-protein transferase SoFic</fullName>
        <ecNumber evidence="4">2.7.7.-</ecNumber>
    </submittedName>
</protein>
<keyword evidence="4" id="KW-0548">Nucleotidyltransferase</keyword>
<dbReference type="KEGG" id="ksc:CD178_03491"/>
<proteinExistence type="predicted"/>
<dbReference type="AlphaFoldDB" id="A0A347WH92"/>
<dbReference type="Pfam" id="PF02661">
    <property type="entry name" value="Fic"/>
    <property type="match status" value="1"/>
</dbReference>
<feature type="binding site" evidence="2">
    <location>
        <begin position="262"/>
        <end position="263"/>
    </location>
    <ligand>
        <name>ATP</name>
        <dbReference type="ChEBI" id="CHEBI:30616"/>
    </ligand>
</feature>
<dbReference type="Gene3D" id="1.10.3290.10">
    <property type="entry name" value="Fido-like domain"/>
    <property type="match status" value="1"/>
</dbReference>
<dbReference type="OrthoDB" id="9813719at2"/>
<dbReference type="EC" id="2.7.7.-" evidence="4"/>